<gene>
    <name evidence="2" type="ORF">ERX55_07100</name>
</gene>
<dbReference type="EMBL" id="SCWF01000006">
    <property type="protein sequence ID" value="TDM14014.1"/>
    <property type="molecule type" value="Genomic_DNA"/>
</dbReference>
<keyword evidence="1" id="KW-0472">Membrane</keyword>
<keyword evidence="1" id="KW-1133">Transmembrane helix</keyword>
<protein>
    <submittedName>
        <fullName evidence="2">Uncharacterized protein</fullName>
    </submittedName>
</protein>
<dbReference type="RefSeq" id="WP_133451875.1">
    <property type="nucleotide sequence ID" value="NZ_SCWF01000006.1"/>
</dbReference>
<evidence type="ECO:0000256" key="1">
    <source>
        <dbReference type="SAM" id="Phobius"/>
    </source>
</evidence>
<dbReference type="AlphaFoldDB" id="A0A4R6BZL9"/>
<evidence type="ECO:0000313" key="2">
    <source>
        <dbReference type="EMBL" id="TDM14014.1"/>
    </source>
</evidence>
<feature type="transmembrane region" description="Helical" evidence="1">
    <location>
        <begin position="12"/>
        <end position="29"/>
    </location>
</feature>
<keyword evidence="3" id="KW-1185">Reference proteome</keyword>
<comment type="caution">
    <text evidence="2">The sequence shown here is derived from an EMBL/GenBank/DDBJ whole genome shotgun (WGS) entry which is preliminary data.</text>
</comment>
<proteinExistence type="predicted"/>
<evidence type="ECO:0000313" key="3">
    <source>
        <dbReference type="Proteomes" id="UP000294843"/>
    </source>
</evidence>
<reference evidence="2 3" key="1">
    <citation type="submission" date="2019-01" db="EMBL/GenBank/DDBJ databases">
        <title>Draft genome sequences of the type strains of six Macrococcus species.</title>
        <authorList>
            <person name="Mazhar S."/>
            <person name="Altermann E."/>
            <person name="Hill C."/>
            <person name="Mcauliffe O."/>
        </authorList>
    </citation>
    <scope>NUCLEOTIDE SEQUENCE [LARGE SCALE GENOMIC DNA]</scope>
    <source>
        <strain evidence="2 3">ATCC 51825</strain>
    </source>
</reference>
<accession>A0A4R6BZL9</accession>
<name>A0A4R6BZL9_9STAP</name>
<organism evidence="2 3">
    <name type="scientific">Macrococcus bovicus</name>
    <dbReference type="NCBI Taxonomy" id="69968"/>
    <lineage>
        <taxon>Bacteria</taxon>
        <taxon>Bacillati</taxon>
        <taxon>Bacillota</taxon>
        <taxon>Bacilli</taxon>
        <taxon>Bacillales</taxon>
        <taxon>Staphylococcaceae</taxon>
        <taxon>Macrococcus</taxon>
    </lineage>
</organism>
<dbReference type="Proteomes" id="UP000294843">
    <property type="component" value="Unassembled WGS sequence"/>
</dbReference>
<keyword evidence="1" id="KW-0812">Transmembrane</keyword>
<sequence length="84" mass="8706">MKLDEQQRKRTAIGAIVLFLMMAFLFSQADKGPHTPMQCGVGIIGSAGTGALIGAYAFPTLMPVGATVGGVGFGMMAASNYCFD</sequence>